<name>A0A1I5DQX4_9CLOT</name>
<evidence type="ECO:0000313" key="2">
    <source>
        <dbReference type="EMBL" id="SFO01639.1"/>
    </source>
</evidence>
<dbReference type="RefSeq" id="WP_207646199.1">
    <property type="nucleotide sequence ID" value="NZ_FOVK01000010.1"/>
</dbReference>
<feature type="domain" description="Peptidase C39" evidence="1">
    <location>
        <begin position="8"/>
        <end position="104"/>
    </location>
</feature>
<keyword evidence="3" id="KW-1185">Reference proteome</keyword>
<dbReference type="GO" id="GO:0006508">
    <property type="term" value="P:proteolysis"/>
    <property type="evidence" value="ECO:0007669"/>
    <property type="project" value="InterPro"/>
</dbReference>
<organism evidence="2 3">
    <name type="scientific">Proteiniclasticum ruminis</name>
    <dbReference type="NCBI Taxonomy" id="398199"/>
    <lineage>
        <taxon>Bacteria</taxon>
        <taxon>Bacillati</taxon>
        <taxon>Bacillota</taxon>
        <taxon>Clostridia</taxon>
        <taxon>Eubacteriales</taxon>
        <taxon>Clostridiaceae</taxon>
        <taxon>Proteiniclasticum</taxon>
    </lineage>
</organism>
<dbReference type="GO" id="GO:0016020">
    <property type="term" value="C:membrane"/>
    <property type="evidence" value="ECO:0007669"/>
    <property type="project" value="InterPro"/>
</dbReference>
<proteinExistence type="predicted"/>
<dbReference type="InterPro" id="IPR005074">
    <property type="entry name" value="Peptidase_C39"/>
</dbReference>
<dbReference type="Gene3D" id="3.90.70.10">
    <property type="entry name" value="Cysteine proteinases"/>
    <property type="match status" value="1"/>
</dbReference>
<dbReference type="Proteomes" id="UP000181899">
    <property type="component" value="Unassembled WGS sequence"/>
</dbReference>
<dbReference type="AlphaFoldDB" id="A0A1I5DQX4"/>
<evidence type="ECO:0000259" key="1">
    <source>
        <dbReference type="Pfam" id="PF03412"/>
    </source>
</evidence>
<gene>
    <name evidence="2" type="ORF">SAMN04488695_11063</name>
</gene>
<sequence>MLVKKWPNIIQHDESDCAAAAISTVLLTYGKESTIMKIREVIGTDAYGTTVKGIVDGLEKLHFHAKAVRTTVDELTPELTYPAIAQVKTQQGVNHFVVIHKMKKMGS</sequence>
<reference evidence="2 3" key="1">
    <citation type="submission" date="2016-10" db="EMBL/GenBank/DDBJ databases">
        <authorList>
            <person name="de Groot N.N."/>
        </authorList>
    </citation>
    <scope>NUCLEOTIDE SEQUENCE [LARGE SCALE GENOMIC DNA]</scope>
    <source>
        <strain evidence="2 3">ML2</strain>
    </source>
</reference>
<dbReference type="EMBL" id="FOVK01000010">
    <property type="protein sequence ID" value="SFO01639.1"/>
    <property type="molecule type" value="Genomic_DNA"/>
</dbReference>
<protein>
    <submittedName>
        <fullName evidence="2">Peptidase C39 family protein</fullName>
    </submittedName>
</protein>
<accession>A0A1I5DQX4</accession>
<evidence type="ECO:0000313" key="3">
    <source>
        <dbReference type="Proteomes" id="UP000181899"/>
    </source>
</evidence>
<dbReference type="GO" id="GO:0005524">
    <property type="term" value="F:ATP binding"/>
    <property type="evidence" value="ECO:0007669"/>
    <property type="project" value="InterPro"/>
</dbReference>
<dbReference type="GO" id="GO:0008233">
    <property type="term" value="F:peptidase activity"/>
    <property type="evidence" value="ECO:0007669"/>
    <property type="project" value="InterPro"/>
</dbReference>
<dbReference type="Pfam" id="PF03412">
    <property type="entry name" value="Peptidase_C39"/>
    <property type="match status" value="1"/>
</dbReference>